<sequence>MPKIIIESKISLNGREDNFKLRINDEGNVEVKSNGKTEIDVDYGEQTLQIYNNLFAKTPKKIINVESDNQKYKITLHYKAWGIVTFLNIIMILSIFVFAAIPFFTAFMIVITNFLILIFMGIFEIREIKRKDNE</sequence>
<dbReference type="AlphaFoldDB" id="A0A510K5H1"/>
<proteinExistence type="predicted"/>
<gene>
    <name evidence="1" type="ORF">JMUB3870_1171</name>
</gene>
<protein>
    <submittedName>
        <fullName evidence="1">Uncharacterized protein</fullName>
    </submittedName>
</protein>
<organism evidence="1 2">
    <name type="scientific">Leptotrichia trevisanii</name>
    <dbReference type="NCBI Taxonomy" id="109328"/>
    <lineage>
        <taxon>Bacteria</taxon>
        <taxon>Fusobacteriati</taxon>
        <taxon>Fusobacteriota</taxon>
        <taxon>Fusobacteriia</taxon>
        <taxon>Fusobacteriales</taxon>
        <taxon>Leptotrichiaceae</taxon>
        <taxon>Leptotrichia</taxon>
    </lineage>
</organism>
<dbReference type="OrthoDB" id="80533at2"/>
<name>A0A510K5H1_9FUSO</name>
<evidence type="ECO:0000313" key="2">
    <source>
        <dbReference type="Proteomes" id="UP000422644"/>
    </source>
</evidence>
<reference evidence="1 2" key="1">
    <citation type="submission" date="2019-07" db="EMBL/GenBank/DDBJ databases">
        <title>Complete Genome Sequence of Leptotrichia trevisanii Strain JMUB3870.</title>
        <authorList>
            <person name="Watanabe S."/>
            <person name="Cui L."/>
        </authorList>
    </citation>
    <scope>NUCLEOTIDE SEQUENCE [LARGE SCALE GENOMIC DNA]</scope>
    <source>
        <strain evidence="1 2">JMUB3870</strain>
    </source>
</reference>
<dbReference type="RefSeq" id="WP_026749054.1">
    <property type="nucleotide sequence ID" value="NZ_AP019831.1"/>
</dbReference>
<accession>A0A510K5H1</accession>
<dbReference type="Proteomes" id="UP000422644">
    <property type="component" value="Chromosome"/>
</dbReference>
<keyword evidence="2" id="KW-1185">Reference proteome</keyword>
<dbReference type="EMBL" id="AP019831">
    <property type="protein sequence ID" value="BBM45053.1"/>
    <property type="molecule type" value="Genomic_DNA"/>
</dbReference>
<evidence type="ECO:0000313" key="1">
    <source>
        <dbReference type="EMBL" id="BBM45053.1"/>
    </source>
</evidence>